<dbReference type="Proteomes" id="UP000544331">
    <property type="component" value="Unassembled WGS sequence"/>
</dbReference>
<dbReference type="AlphaFoldDB" id="A0A8H5YWH2"/>
<evidence type="ECO:0000313" key="2">
    <source>
        <dbReference type="Proteomes" id="UP000544331"/>
    </source>
</evidence>
<evidence type="ECO:0000313" key="1">
    <source>
        <dbReference type="EMBL" id="KAF5718701.1"/>
    </source>
</evidence>
<proteinExistence type="predicted"/>
<organism evidence="1 2">
    <name type="scientific">Fusarium mundagurra</name>
    <dbReference type="NCBI Taxonomy" id="1567541"/>
    <lineage>
        <taxon>Eukaryota</taxon>
        <taxon>Fungi</taxon>
        <taxon>Dikarya</taxon>
        <taxon>Ascomycota</taxon>
        <taxon>Pezizomycotina</taxon>
        <taxon>Sordariomycetes</taxon>
        <taxon>Hypocreomycetidae</taxon>
        <taxon>Hypocreales</taxon>
        <taxon>Nectriaceae</taxon>
        <taxon>Fusarium</taxon>
        <taxon>Fusarium fujikuroi species complex</taxon>
    </lineage>
</organism>
<dbReference type="EMBL" id="JAAOAN010000161">
    <property type="protein sequence ID" value="KAF5718701.1"/>
    <property type="molecule type" value="Genomic_DNA"/>
</dbReference>
<gene>
    <name evidence="1" type="ORF">FMUND_5061</name>
</gene>
<keyword evidence="1" id="KW-0346">Stress response</keyword>
<name>A0A8H5YWH2_9HYPO</name>
<keyword evidence="2" id="KW-1185">Reference proteome</keyword>
<reference evidence="1 2" key="1">
    <citation type="submission" date="2020-05" db="EMBL/GenBank/DDBJ databases">
        <title>Identification and distribution of gene clusters putatively required for synthesis of sphingolipid metabolism inhibitors in phylogenetically diverse species of the filamentous fungus Fusarium.</title>
        <authorList>
            <person name="Kim H.-S."/>
            <person name="Busman M."/>
            <person name="Brown D.W."/>
            <person name="Divon H."/>
            <person name="Uhlig S."/>
            <person name="Proctor R.H."/>
        </authorList>
    </citation>
    <scope>NUCLEOTIDE SEQUENCE [LARGE SCALE GENOMIC DNA]</scope>
    <source>
        <strain evidence="1 2">NRRL 66235</strain>
    </source>
</reference>
<comment type="caution">
    <text evidence="1">The sequence shown here is derived from an EMBL/GenBank/DDBJ whole genome shotgun (WGS) entry which is preliminary data.</text>
</comment>
<accession>A0A8H5YWH2</accession>
<sequence length="285" mass="32222">MFRTYRQLALVLAITIISSFAVTLLVSFVRDITSYSDLEVPDIAFTLTPDRGLWGQQNTTEDIDKAAVEKVLRDLKAAVETYLGPLGYSVSSVKVAFPGHESNKDYRAHIIAGAVRQIGLVAVWAGPPRYPRLAVLRKWLDKADFGKPESLALVIDNSQYGFYLALAYNDDGVMDILRHKYHDYTGDESPSERASLFQQALEEIIKSPFDYISYGKTVPQTIKDLVVYGDDIWDPDFRDNLDGTLDSRLIRGAYQRQPIYATALGFARRVFPRLKDIFVWVLLDI</sequence>
<dbReference type="OrthoDB" id="3643156at2759"/>
<protein>
    <submittedName>
        <fullName evidence="1">Heat shock 70</fullName>
    </submittedName>
</protein>